<dbReference type="AlphaFoldDB" id="A0A285MTL2"/>
<dbReference type="InterPro" id="IPR022742">
    <property type="entry name" value="Hydrolase_4"/>
</dbReference>
<evidence type="ECO:0000313" key="3">
    <source>
        <dbReference type="Proteomes" id="UP000219048"/>
    </source>
</evidence>
<dbReference type="Gene3D" id="3.40.50.1820">
    <property type="entry name" value="alpha/beta hydrolase"/>
    <property type="match status" value="1"/>
</dbReference>
<dbReference type="SUPFAM" id="SSF82784">
    <property type="entry name" value="OsmC-like"/>
    <property type="match status" value="1"/>
</dbReference>
<dbReference type="RefSeq" id="WP_097045976.1">
    <property type="nucleotide sequence ID" value="NZ_OBEH01000003.1"/>
</dbReference>
<dbReference type="Gene3D" id="3.30.300.20">
    <property type="match status" value="1"/>
</dbReference>
<dbReference type="Pfam" id="PF12146">
    <property type="entry name" value="Hydrolase_4"/>
    <property type="match status" value="1"/>
</dbReference>
<accession>A0A285MTL2</accession>
<evidence type="ECO:0000259" key="1">
    <source>
        <dbReference type="Pfam" id="PF12146"/>
    </source>
</evidence>
<dbReference type="PANTHER" id="PTHR39624:SF2">
    <property type="entry name" value="OSMC-LIKE PROTEIN"/>
    <property type="match status" value="1"/>
</dbReference>
<dbReference type="InterPro" id="IPR029058">
    <property type="entry name" value="AB_hydrolase_fold"/>
</dbReference>
<dbReference type="InterPro" id="IPR003718">
    <property type="entry name" value="OsmC/Ohr_fam"/>
</dbReference>
<dbReference type="OrthoDB" id="9791538at2"/>
<organism evidence="2 3">
    <name type="scientific">Flagellimonas pacifica</name>
    <dbReference type="NCBI Taxonomy" id="1247520"/>
    <lineage>
        <taxon>Bacteria</taxon>
        <taxon>Pseudomonadati</taxon>
        <taxon>Bacteroidota</taxon>
        <taxon>Flavobacteriia</taxon>
        <taxon>Flavobacteriales</taxon>
        <taxon>Flavobacteriaceae</taxon>
        <taxon>Flagellimonas</taxon>
    </lineage>
</organism>
<dbReference type="EMBL" id="OBEH01000003">
    <property type="protein sequence ID" value="SNZ00525.1"/>
    <property type="molecule type" value="Genomic_DNA"/>
</dbReference>
<dbReference type="PANTHER" id="PTHR39624">
    <property type="entry name" value="PROTEIN INVOLVED IN RIMO-MEDIATED BETA-METHYLTHIOLATION OF RIBOSOMAL PROTEIN S12 YCAO"/>
    <property type="match status" value="1"/>
</dbReference>
<protein>
    <submittedName>
        <fullName evidence="2">Putative redox protein</fullName>
    </submittedName>
</protein>
<keyword evidence="3" id="KW-1185">Reference proteome</keyword>
<feature type="domain" description="Serine aminopeptidase S33" evidence="1">
    <location>
        <begin position="47"/>
        <end position="133"/>
    </location>
</feature>
<name>A0A285MTL2_9FLAO</name>
<proteinExistence type="predicted"/>
<evidence type="ECO:0000313" key="2">
    <source>
        <dbReference type="EMBL" id="SNZ00525.1"/>
    </source>
</evidence>
<sequence length="407" mass="44592">MGLQKVTFKNSERQNLVGRLELPADRHPHNFAVFAHCFTCNKNLLAVKNIGKSLILHGFGVLRFDFTGLGESEGDFADTNFSGNVEDLVAAAKFLENNYLPPTLIIGHSLGGAASIFAAGDIPSIKAVATVGAPSNPVHVKHLLKSGIDEIQSTGKAKINLSGRDFTIKKQFLDDLETKSLPQTAKALRKPLLILHSPQDDTVGIQNAEEIYMAAHHPKSFVSLDGADHLLSKKEDSIYVGNVIAGWAKRYLMGIKEDNNTLKTKHEVVASLNAADGFTTEMKVGNHYMIADEPESYGGNDFGPSPYELVSAGLSACTAMTIQMYAKRKGWPVENVEVHTSYSKSHAEDCENCENDNAKIDTFHREIKLTGNLDDKQRVRIMQIADKCPVHKTLHSETQVINSLVAR</sequence>
<dbReference type="ESTHER" id="9flao-a0a285mtl2">
    <property type="family name" value="Est-OsmC"/>
</dbReference>
<dbReference type="SUPFAM" id="SSF53474">
    <property type="entry name" value="alpha/beta-Hydrolases"/>
    <property type="match status" value="1"/>
</dbReference>
<dbReference type="InterPro" id="IPR015946">
    <property type="entry name" value="KH_dom-like_a/b"/>
</dbReference>
<dbReference type="Pfam" id="PF02566">
    <property type="entry name" value="OsmC"/>
    <property type="match status" value="1"/>
</dbReference>
<gene>
    <name evidence="2" type="ORF">SAMN06265377_2349</name>
</gene>
<reference evidence="3" key="1">
    <citation type="submission" date="2017-09" db="EMBL/GenBank/DDBJ databases">
        <authorList>
            <person name="Varghese N."/>
            <person name="Submissions S."/>
        </authorList>
    </citation>
    <scope>NUCLEOTIDE SEQUENCE [LARGE SCALE GENOMIC DNA]</scope>
    <source>
        <strain evidence="3">DSM 25885</strain>
    </source>
</reference>
<dbReference type="InterPro" id="IPR036102">
    <property type="entry name" value="OsmC/Ohrsf"/>
</dbReference>
<dbReference type="Proteomes" id="UP000219048">
    <property type="component" value="Unassembled WGS sequence"/>
</dbReference>